<dbReference type="Proteomes" id="UP001156702">
    <property type="component" value="Unassembled WGS sequence"/>
</dbReference>
<comment type="cofactor">
    <cofactor evidence="8">
        <name>dipyrromethane</name>
        <dbReference type="ChEBI" id="CHEBI:60342"/>
    </cofactor>
    <text evidence="8">Binds 1 dipyrromethane group covalently.</text>
</comment>
<dbReference type="RefSeq" id="WP_244768621.1">
    <property type="nucleotide sequence ID" value="NZ_BSOP01000030.1"/>
</dbReference>
<comment type="function">
    <text evidence="1 8">Tetrapolymerization of the monopyrrole PBG into the hydroxymethylbilane pre-uroporphyrinogen in several discrete steps.</text>
</comment>
<evidence type="ECO:0000256" key="2">
    <source>
        <dbReference type="ARBA" id="ARBA00004735"/>
    </source>
</evidence>
<evidence type="ECO:0000313" key="12">
    <source>
        <dbReference type="Proteomes" id="UP001156702"/>
    </source>
</evidence>
<evidence type="ECO:0000259" key="9">
    <source>
        <dbReference type="Pfam" id="PF01379"/>
    </source>
</evidence>
<keyword evidence="5 8" id="KW-0808">Transferase</keyword>
<dbReference type="SUPFAM" id="SSF54782">
    <property type="entry name" value="Porphobilinogen deaminase (hydroxymethylbilane synthase), C-terminal domain"/>
    <property type="match status" value="1"/>
</dbReference>
<dbReference type="SUPFAM" id="SSF53850">
    <property type="entry name" value="Periplasmic binding protein-like II"/>
    <property type="match status" value="1"/>
</dbReference>
<dbReference type="Pfam" id="PF01379">
    <property type="entry name" value="Porphobil_deam"/>
    <property type="match status" value="1"/>
</dbReference>
<dbReference type="InterPro" id="IPR036803">
    <property type="entry name" value="Porphobilinogen_deaminase_C_sf"/>
</dbReference>
<evidence type="ECO:0000256" key="6">
    <source>
        <dbReference type="ARBA" id="ARBA00023244"/>
    </source>
</evidence>
<dbReference type="InterPro" id="IPR000860">
    <property type="entry name" value="HemC"/>
</dbReference>
<feature type="domain" description="Porphobilinogen deaminase C-terminal" evidence="10">
    <location>
        <begin position="231"/>
        <end position="298"/>
    </location>
</feature>
<evidence type="ECO:0000259" key="10">
    <source>
        <dbReference type="Pfam" id="PF03900"/>
    </source>
</evidence>
<evidence type="ECO:0000256" key="4">
    <source>
        <dbReference type="ARBA" id="ARBA00011245"/>
    </source>
</evidence>
<dbReference type="Gene3D" id="3.30.160.40">
    <property type="entry name" value="Porphobilinogen deaminase, C-terminal domain"/>
    <property type="match status" value="1"/>
</dbReference>
<dbReference type="InterPro" id="IPR022418">
    <property type="entry name" value="Porphobilinogen_deaminase_C"/>
</dbReference>
<dbReference type="PANTHER" id="PTHR11557:SF0">
    <property type="entry name" value="PORPHOBILINOGEN DEAMINASE"/>
    <property type="match status" value="1"/>
</dbReference>
<dbReference type="HAMAP" id="MF_00260">
    <property type="entry name" value="Porphobil_deam"/>
    <property type="match status" value="1"/>
</dbReference>
<evidence type="ECO:0000256" key="7">
    <source>
        <dbReference type="ARBA" id="ARBA00048169"/>
    </source>
</evidence>
<sequence>MTQNASLKIGTRGSPLALTQAIETRSLLMAAHGLPEEAFEIVVIKTTADRIQDRALRDVGGKGLFTREIEDALLDGTIDMAVHCVKDVPVERPEGLALGCHLVREDPRDAFVSTRWESLWDLPEGAVVGTSSVRRRAQLLHRRPDLAIVDFRGNVETRLKKLEDGVAVATLLAVAGLNRLHMSGAVGRPIDTADMLPAVGQGALMIERRADDAHVGELLAPLDDAATGCRMAAERAFLAVLDGSCQTPIAGLSEIVGERIHLRGEILRLDGSEVISASGEADVADAAELGRRLARQLLDQAPSDFLVKTL</sequence>
<dbReference type="PROSITE" id="PS00533">
    <property type="entry name" value="PORPHOBILINOGEN_DEAM"/>
    <property type="match status" value="1"/>
</dbReference>
<evidence type="ECO:0000256" key="8">
    <source>
        <dbReference type="HAMAP-Rule" id="MF_00260"/>
    </source>
</evidence>
<dbReference type="PANTHER" id="PTHR11557">
    <property type="entry name" value="PORPHOBILINOGEN DEAMINASE"/>
    <property type="match status" value="1"/>
</dbReference>
<evidence type="ECO:0000313" key="11">
    <source>
        <dbReference type="EMBL" id="GLR52538.1"/>
    </source>
</evidence>
<accession>A0ABQ5ZIP8</accession>
<feature type="modified residue" description="S-(dipyrrolylmethanemethyl)cysteine" evidence="8">
    <location>
        <position position="245"/>
    </location>
</feature>
<organism evidence="11 12">
    <name type="scientific">Shinella yambaruensis</name>
    <dbReference type="NCBI Taxonomy" id="415996"/>
    <lineage>
        <taxon>Bacteria</taxon>
        <taxon>Pseudomonadati</taxon>
        <taxon>Pseudomonadota</taxon>
        <taxon>Alphaproteobacteria</taxon>
        <taxon>Hyphomicrobiales</taxon>
        <taxon>Rhizobiaceae</taxon>
        <taxon>Shinella</taxon>
    </lineage>
</organism>
<dbReference type="Gene3D" id="3.40.190.10">
    <property type="entry name" value="Periplasmic binding protein-like II"/>
    <property type="match status" value="2"/>
</dbReference>
<dbReference type="EC" id="2.5.1.61" evidence="8"/>
<dbReference type="NCBIfam" id="TIGR00212">
    <property type="entry name" value="hemC"/>
    <property type="match status" value="1"/>
</dbReference>
<comment type="subunit">
    <text evidence="4 8">Monomer.</text>
</comment>
<feature type="domain" description="Porphobilinogen deaminase N-terminal" evidence="9">
    <location>
        <begin position="7"/>
        <end position="215"/>
    </location>
</feature>
<keyword evidence="6 8" id="KW-0627">Porphyrin biosynthesis</keyword>
<comment type="catalytic activity">
    <reaction evidence="7 8">
        <text>4 porphobilinogen + H2O = hydroxymethylbilane + 4 NH4(+)</text>
        <dbReference type="Rhea" id="RHEA:13185"/>
        <dbReference type="ChEBI" id="CHEBI:15377"/>
        <dbReference type="ChEBI" id="CHEBI:28938"/>
        <dbReference type="ChEBI" id="CHEBI:57845"/>
        <dbReference type="ChEBI" id="CHEBI:58126"/>
        <dbReference type="EC" id="2.5.1.61"/>
    </reaction>
</comment>
<comment type="similarity">
    <text evidence="3 8">Belongs to the HMBS family.</text>
</comment>
<name>A0ABQ5ZIP8_9HYPH</name>
<evidence type="ECO:0000256" key="5">
    <source>
        <dbReference type="ARBA" id="ARBA00022679"/>
    </source>
</evidence>
<comment type="pathway">
    <text evidence="2">Porphyrin-containing compound metabolism; protoporphyrin-IX biosynthesis; coproporphyrinogen-III from 5-aminolevulinate: step 2/4.</text>
</comment>
<dbReference type="EMBL" id="BSOP01000030">
    <property type="protein sequence ID" value="GLR52538.1"/>
    <property type="molecule type" value="Genomic_DNA"/>
</dbReference>
<reference evidence="12" key="1">
    <citation type="journal article" date="2019" name="Int. J. Syst. Evol. Microbiol.">
        <title>The Global Catalogue of Microorganisms (GCM) 10K type strain sequencing project: providing services to taxonomists for standard genome sequencing and annotation.</title>
        <authorList>
            <consortium name="The Broad Institute Genomics Platform"/>
            <consortium name="The Broad Institute Genome Sequencing Center for Infectious Disease"/>
            <person name="Wu L."/>
            <person name="Ma J."/>
        </authorList>
    </citation>
    <scope>NUCLEOTIDE SEQUENCE [LARGE SCALE GENOMIC DNA]</scope>
    <source>
        <strain evidence="12">NBRC 102122</strain>
    </source>
</reference>
<proteinExistence type="inferred from homology"/>
<protein>
    <recommendedName>
        <fullName evidence="8">Porphobilinogen deaminase</fullName>
        <shortName evidence="8">PBG</shortName>
        <ecNumber evidence="8">2.5.1.61</ecNumber>
    </recommendedName>
    <alternativeName>
        <fullName evidence="8">Hydroxymethylbilane synthase</fullName>
        <shortName evidence="8">HMBS</shortName>
    </alternativeName>
    <alternativeName>
        <fullName evidence="8">Pre-uroporphyrinogen synthase</fullName>
    </alternativeName>
</protein>
<dbReference type="Pfam" id="PF03900">
    <property type="entry name" value="Porphobil_deamC"/>
    <property type="match status" value="1"/>
</dbReference>
<dbReference type="InterPro" id="IPR022419">
    <property type="entry name" value="Porphobilin_deaminase_cofac_BS"/>
</dbReference>
<comment type="miscellaneous">
    <text evidence="8">The porphobilinogen subunits are added to the dipyrromethane group.</text>
</comment>
<keyword evidence="12" id="KW-1185">Reference proteome</keyword>
<gene>
    <name evidence="11" type="primary">hemC_2</name>
    <name evidence="8" type="synonym">hemC</name>
    <name evidence="11" type="ORF">GCM10007923_37520</name>
</gene>
<dbReference type="PRINTS" id="PR00151">
    <property type="entry name" value="PORPHBDMNASE"/>
</dbReference>
<evidence type="ECO:0000256" key="1">
    <source>
        <dbReference type="ARBA" id="ARBA00002869"/>
    </source>
</evidence>
<dbReference type="InterPro" id="IPR022417">
    <property type="entry name" value="Porphobilin_deaminase_N"/>
</dbReference>
<comment type="caution">
    <text evidence="11">The sequence shown here is derived from an EMBL/GenBank/DDBJ whole genome shotgun (WGS) entry which is preliminary data.</text>
</comment>
<evidence type="ECO:0000256" key="3">
    <source>
        <dbReference type="ARBA" id="ARBA00005638"/>
    </source>
</evidence>
<dbReference type="PIRSF" id="PIRSF001438">
    <property type="entry name" value="4pyrrol_synth_OHMeBilane_synth"/>
    <property type="match status" value="1"/>
</dbReference>